<comment type="similarity">
    <text evidence="3 6">Belongs to the peptidase S26 family.</text>
</comment>
<dbReference type="Proteomes" id="UP000711614">
    <property type="component" value="Unassembled WGS sequence"/>
</dbReference>
<evidence type="ECO:0000256" key="6">
    <source>
        <dbReference type="RuleBase" id="RU362042"/>
    </source>
</evidence>
<sequence length="284" mass="30664">MNHHSEPQEPGTGTPTQSGDGALRPWDRSARRAAGTRAGKDDGGTPGSRAAHQAWAWGKEILTIIAIAVVLSFLIKTFLFRAFFIPSGSMENTLQIDDRIFVNLLVPKPIAIERGDVVVFKDTQGWLAPVDQAPANWLTEAGTFIGLLPDSSQQHLVKRVIGLPGDRIICCNAEGKLTINGEPITEPYLYPGASPSDTPFDVTVPAGHLWVMGDHRNNSQDSRYHYASNNTGFVPIEDVEGRAVVIAWPLSHWGVLGNYPDVFDSVPDPKSASVSSPLPAPAAK</sequence>
<reference evidence="9 10" key="1">
    <citation type="submission" date="2021-03" db="EMBL/GenBank/DDBJ databases">
        <title>Sequencing the genomes of 1000 actinobacteria strains.</title>
        <authorList>
            <person name="Klenk H.-P."/>
        </authorList>
    </citation>
    <scope>NUCLEOTIDE SEQUENCE [LARGE SCALE GENOMIC DNA]</scope>
    <source>
        <strain evidence="9 10">DSM 16005</strain>
    </source>
</reference>
<comment type="subcellular location">
    <subcellularLocation>
        <location evidence="2">Cell membrane</location>
        <topology evidence="2">Single-pass type II membrane protein</topology>
    </subcellularLocation>
    <subcellularLocation>
        <location evidence="6">Membrane</location>
        <topology evidence="6">Single-pass type II membrane protein</topology>
    </subcellularLocation>
</comment>
<dbReference type="InterPro" id="IPR036286">
    <property type="entry name" value="LexA/Signal_pep-like_sf"/>
</dbReference>
<dbReference type="GO" id="GO:0009003">
    <property type="term" value="F:signal peptidase activity"/>
    <property type="evidence" value="ECO:0007669"/>
    <property type="project" value="UniProtKB-EC"/>
</dbReference>
<evidence type="ECO:0000256" key="4">
    <source>
        <dbReference type="ARBA" id="ARBA00013208"/>
    </source>
</evidence>
<organism evidence="9 10">
    <name type="scientific">Arthrobacter stackebrandtii</name>
    <dbReference type="NCBI Taxonomy" id="272161"/>
    <lineage>
        <taxon>Bacteria</taxon>
        <taxon>Bacillati</taxon>
        <taxon>Actinomycetota</taxon>
        <taxon>Actinomycetes</taxon>
        <taxon>Micrococcales</taxon>
        <taxon>Micrococcaceae</taxon>
        <taxon>Arthrobacter</taxon>
    </lineage>
</organism>
<evidence type="ECO:0000313" key="9">
    <source>
        <dbReference type="EMBL" id="MBP2414126.1"/>
    </source>
</evidence>
<dbReference type="RefSeq" id="WP_209681838.1">
    <property type="nucleotide sequence ID" value="NZ_JAGIOI010000001.1"/>
</dbReference>
<evidence type="ECO:0000256" key="3">
    <source>
        <dbReference type="ARBA" id="ARBA00009370"/>
    </source>
</evidence>
<evidence type="ECO:0000256" key="2">
    <source>
        <dbReference type="ARBA" id="ARBA00004401"/>
    </source>
</evidence>
<dbReference type="InterPro" id="IPR019533">
    <property type="entry name" value="Peptidase_S26"/>
</dbReference>
<evidence type="ECO:0000313" key="10">
    <source>
        <dbReference type="Proteomes" id="UP000711614"/>
    </source>
</evidence>
<feature type="region of interest" description="Disordered" evidence="7">
    <location>
        <begin position="1"/>
        <end position="50"/>
    </location>
</feature>
<gene>
    <name evidence="9" type="ORF">JOF48_002925</name>
</gene>
<keyword evidence="10" id="KW-1185">Reference proteome</keyword>
<evidence type="ECO:0000256" key="7">
    <source>
        <dbReference type="SAM" id="MobiDB-lite"/>
    </source>
</evidence>
<dbReference type="InterPro" id="IPR019758">
    <property type="entry name" value="Pept_S26A_signal_pept_1_CS"/>
</dbReference>
<dbReference type="PANTHER" id="PTHR43390:SF1">
    <property type="entry name" value="CHLOROPLAST PROCESSING PEPTIDASE"/>
    <property type="match status" value="1"/>
</dbReference>
<evidence type="ECO:0000259" key="8">
    <source>
        <dbReference type="Pfam" id="PF10502"/>
    </source>
</evidence>
<name>A0ABS4YZG5_9MICC</name>
<evidence type="ECO:0000256" key="1">
    <source>
        <dbReference type="ARBA" id="ARBA00000677"/>
    </source>
</evidence>
<feature type="transmembrane region" description="Helical" evidence="6">
    <location>
        <begin position="61"/>
        <end position="84"/>
    </location>
</feature>
<dbReference type="PANTHER" id="PTHR43390">
    <property type="entry name" value="SIGNAL PEPTIDASE I"/>
    <property type="match status" value="1"/>
</dbReference>
<dbReference type="EC" id="3.4.21.89" evidence="4 6"/>
<keyword evidence="6" id="KW-0812">Transmembrane</keyword>
<dbReference type="CDD" id="cd06530">
    <property type="entry name" value="S26_SPase_I"/>
    <property type="match status" value="1"/>
</dbReference>
<keyword evidence="6" id="KW-1133">Transmembrane helix</keyword>
<dbReference type="PROSITE" id="PS00761">
    <property type="entry name" value="SPASE_I_3"/>
    <property type="match status" value="1"/>
</dbReference>
<keyword evidence="6" id="KW-0645">Protease</keyword>
<accession>A0ABS4YZG5</accession>
<comment type="caution">
    <text evidence="9">The sequence shown here is derived from an EMBL/GenBank/DDBJ whole genome shotgun (WGS) entry which is preliminary data.</text>
</comment>
<dbReference type="InterPro" id="IPR000223">
    <property type="entry name" value="Pept_S26A_signal_pept_1"/>
</dbReference>
<dbReference type="Gene3D" id="2.10.109.10">
    <property type="entry name" value="Umud Fragment, subunit A"/>
    <property type="match status" value="1"/>
</dbReference>
<keyword evidence="6" id="KW-0472">Membrane</keyword>
<dbReference type="EMBL" id="JAGIOI010000001">
    <property type="protein sequence ID" value="MBP2414126.1"/>
    <property type="molecule type" value="Genomic_DNA"/>
</dbReference>
<dbReference type="Pfam" id="PF10502">
    <property type="entry name" value="Peptidase_S26"/>
    <property type="match status" value="1"/>
</dbReference>
<protein>
    <recommendedName>
        <fullName evidence="4 6">Signal peptidase I</fullName>
        <ecNumber evidence="4 6">3.4.21.89</ecNumber>
    </recommendedName>
</protein>
<evidence type="ECO:0000256" key="5">
    <source>
        <dbReference type="ARBA" id="ARBA00022801"/>
    </source>
</evidence>
<proteinExistence type="inferred from homology"/>
<dbReference type="SUPFAM" id="SSF51306">
    <property type="entry name" value="LexA/Signal peptidase"/>
    <property type="match status" value="1"/>
</dbReference>
<dbReference type="PRINTS" id="PR00727">
    <property type="entry name" value="LEADERPTASE"/>
</dbReference>
<feature type="domain" description="Peptidase S26" evidence="8">
    <location>
        <begin position="60"/>
        <end position="248"/>
    </location>
</feature>
<keyword evidence="5 6" id="KW-0378">Hydrolase</keyword>
<dbReference type="NCBIfam" id="TIGR02227">
    <property type="entry name" value="sigpep_I_bact"/>
    <property type="match status" value="1"/>
</dbReference>
<comment type="catalytic activity">
    <reaction evidence="1 6">
        <text>Cleavage of hydrophobic, N-terminal signal or leader sequences from secreted and periplasmic proteins.</text>
        <dbReference type="EC" id="3.4.21.89"/>
    </reaction>
</comment>